<sequence length="842" mass="94630">MLESLRILQLNAHKSDVVQQSLMNDEGLKDFAALAISEPHARNIDGKVVTSPMGHHNWAKMIPTCVRDGLWPIRSMLWIRSDLEAEQVPSADLTAAVLRLEEREVMVVSVYVQGKNDEALTNAMQLLRDVIDRFRNGTGRRTDVVLAGDFNRHDILWGGDEVSASRQGKGQPIIDLMDDFDEESTIDLVLASAELADEVISCVIHPTEHGSDHRAIQTTFDIQGPERTFPQRLMLKNAPWITIAARVEDELRPLPWNVGVQTQADQLMRVITEVLHDLTPRAQPPPYAKRWWTKDLTRLRRTYTYWRNQARAQRRAGQSRPDLEQRAKEAAKEYHDNLRSQKKTHWDDFVTDESNIWKAFKYLKSGVEMTDDKVPPLRRADSSITEGKGEQAEELLSTFFPPLPAGIEPEGERPQREATVMPDLTLQEIEEKVMAAKPWKAPGEDGLPAIVWKKLWHVVKHRVWTLFDSSLREGVVPHQWRTAKIIPLRKPDKGDYTLAKAWRPISLLSTLGKILEAVVAERISYAVEAQGLLPANHFDARKRRSADQALVLLQERIYKAWRMGRVLSLISFDVKGAYNGVCKERLLERMKARGIPSRLVKWVDAFCSERTASVVVNGHMAESQKLPQAGLPQGSPLSPIAFLFFNADLVQRRISGKGGSIAFVDDYSAWVTGPTAESNRQGLQSIIDDAISWEKRSGATFEADKTSVIHFTRIAERDDDEPLTVKEKEIKPEQSVKLLGVVMDKALRFKEHIARVAAKGLNAAMCLKRLRMASPRTARQLFVATVAPAMDNASNVWSHACGVKEAAWIERAQRIGAQAVTGGFRTVATAVAGPRRACNHSA</sequence>
<feature type="compositionally biased region" description="Basic and acidic residues" evidence="3">
    <location>
        <begin position="321"/>
        <end position="337"/>
    </location>
</feature>
<dbReference type="Pfam" id="PF14529">
    <property type="entry name" value="Exo_endo_phos_2"/>
    <property type="match status" value="1"/>
</dbReference>
<dbReference type="PANTHER" id="PTHR33481:SF1">
    <property type="entry name" value="ENDONUCLEASE_EXONUCLEASE_PHOSPHATASE DOMAIN-CONTAINING PROTEIN-RELATED"/>
    <property type="match status" value="1"/>
</dbReference>
<dbReference type="InterPro" id="IPR005135">
    <property type="entry name" value="Endo/exonuclease/phosphatase"/>
</dbReference>
<proteinExistence type="predicted"/>
<dbReference type="Proteomes" id="UP000054481">
    <property type="component" value="Unassembled WGS sequence"/>
</dbReference>
<evidence type="ECO:0000256" key="3">
    <source>
        <dbReference type="SAM" id="MobiDB-lite"/>
    </source>
</evidence>
<name>A0A0F7ZFS0_9HYPO</name>
<evidence type="ECO:0000313" key="5">
    <source>
        <dbReference type="EMBL" id="KJZ69626.1"/>
    </source>
</evidence>
<dbReference type="GO" id="GO:0005739">
    <property type="term" value="C:mitochondrion"/>
    <property type="evidence" value="ECO:0007669"/>
    <property type="project" value="UniProtKB-SubCell"/>
</dbReference>
<dbReference type="InterPro" id="IPR043502">
    <property type="entry name" value="DNA/RNA_pol_sf"/>
</dbReference>
<dbReference type="Pfam" id="PF00078">
    <property type="entry name" value="RVT_1"/>
    <property type="match status" value="1"/>
</dbReference>
<evidence type="ECO:0000256" key="2">
    <source>
        <dbReference type="ARBA" id="ARBA00023128"/>
    </source>
</evidence>
<dbReference type="SUPFAM" id="SSF56672">
    <property type="entry name" value="DNA/RNA polymerases"/>
    <property type="match status" value="1"/>
</dbReference>
<dbReference type="PANTHER" id="PTHR33481">
    <property type="entry name" value="REVERSE TRANSCRIPTASE"/>
    <property type="match status" value="1"/>
</dbReference>
<feature type="region of interest" description="Disordered" evidence="3">
    <location>
        <begin position="310"/>
        <end position="337"/>
    </location>
</feature>
<dbReference type="SUPFAM" id="SSF56219">
    <property type="entry name" value="DNase I-like"/>
    <property type="match status" value="1"/>
</dbReference>
<comment type="subcellular location">
    <subcellularLocation>
        <location evidence="1">Mitochondrion</location>
    </subcellularLocation>
</comment>
<dbReference type="EMBL" id="KQ030694">
    <property type="protein sequence ID" value="KJZ69626.1"/>
    <property type="molecule type" value="Genomic_DNA"/>
</dbReference>
<dbReference type="PROSITE" id="PS50878">
    <property type="entry name" value="RT_POL"/>
    <property type="match status" value="1"/>
</dbReference>
<evidence type="ECO:0000256" key="1">
    <source>
        <dbReference type="ARBA" id="ARBA00004173"/>
    </source>
</evidence>
<organism evidence="5 6">
    <name type="scientific">Hirsutella minnesotensis 3608</name>
    <dbReference type="NCBI Taxonomy" id="1043627"/>
    <lineage>
        <taxon>Eukaryota</taxon>
        <taxon>Fungi</taxon>
        <taxon>Dikarya</taxon>
        <taxon>Ascomycota</taxon>
        <taxon>Pezizomycotina</taxon>
        <taxon>Sordariomycetes</taxon>
        <taxon>Hypocreomycetidae</taxon>
        <taxon>Hypocreales</taxon>
        <taxon>Ophiocordycipitaceae</taxon>
        <taxon>Hirsutella</taxon>
    </lineage>
</organism>
<dbReference type="AlphaFoldDB" id="A0A0F7ZFS0"/>
<reference evidence="5 6" key="1">
    <citation type="journal article" date="2014" name="Genome Biol. Evol.">
        <title>Comparative genomics and transcriptomics analyses reveal divergent lifestyle features of nematode endoparasitic fungus Hirsutella minnesotensis.</title>
        <authorList>
            <person name="Lai Y."/>
            <person name="Liu K."/>
            <person name="Zhang X."/>
            <person name="Zhang X."/>
            <person name="Li K."/>
            <person name="Wang N."/>
            <person name="Shu C."/>
            <person name="Wu Y."/>
            <person name="Wang C."/>
            <person name="Bushley K.E."/>
            <person name="Xiang M."/>
            <person name="Liu X."/>
        </authorList>
    </citation>
    <scope>NUCLEOTIDE SEQUENCE [LARGE SCALE GENOMIC DNA]</scope>
    <source>
        <strain evidence="5 6">3608</strain>
    </source>
</reference>
<dbReference type="OrthoDB" id="4927418at2759"/>
<feature type="compositionally biased region" description="Low complexity" evidence="3">
    <location>
        <begin position="310"/>
        <end position="320"/>
    </location>
</feature>
<dbReference type="InterPro" id="IPR000477">
    <property type="entry name" value="RT_dom"/>
</dbReference>
<keyword evidence="2" id="KW-0496">Mitochondrion</keyword>
<accession>A0A0F7ZFS0</accession>
<dbReference type="InterPro" id="IPR036691">
    <property type="entry name" value="Endo/exonu/phosph_ase_sf"/>
</dbReference>
<evidence type="ECO:0000259" key="4">
    <source>
        <dbReference type="PROSITE" id="PS50878"/>
    </source>
</evidence>
<protein>
    <recommendedName>
        <fullName evidence="4">Reverse transcriptase domain-containing protein</fullName>
    </recommendedName>
</protein>
<keyword evidence="6" id="KW-1185">Reference proteome</keyword>
<feature type="domain" description="Reverse transcriptase" evidence="4">
    <location>
        <begin position="469"/>
        <end position="743"/>
    </location>
</feature>
<dbReference type="Gene3D" id="3.60.10.10">
    <property type="entry name" value="Endonuclease/exonuclease/phosphatase"/>
    <property type="match status" value="1"/>
</dbReference>
<gene>
    <name evidence="5" type="ORF">HIM_10989</name>
</gene>
<dbReference type="GO" id="GO:0003824">
    <property type="term" value="F:catalytic activity"/>
    <property type="evidence" value="ECO:0007669"/>
    <property type="project" value="InterPro"/>
</dbReference>
<evidence type="ECO:0000313" key="6">
    <source>
        <dbReference type="Proteomes" id="UP000054481"/>
    </source>
</evidence>
<dbReference type="CDD" id="cd01650">
    <property type="entry name" value="RT_nLTR_like"/>
    <property type="match status" value="1"/>
</dbReference>